<evidence type="ECO:0000313" key="2">
    <source>
        <dbReference type="Proteomes" id="UP000815325"/>
    </source>
</evidence>
<accession>A0ABQ7GCG7</accession>
<dbReference type="EMBL" id="MU069886">
    <property type="protein sequence ID" value="KAF5832258.1"/>
    <property type="molecule type" value="Genomic_DNA"/>
</dbReference>
<evidence type="ECO:0008006" key="3">
    <source>
        <dbReference type="Google" id="ProtNLM"/>
    </source>
</evidence>
<gene>
    <name evidence="1" type="ORF">DUNSADRAFT_11930</name>
</gene>
<proteinExistence type="predicted"/>
<organism evidence="1 2">
    <name type="scientific">Dunaliella salina</name>
    <name type="common">Green alga</name>
    <name type="synonym">Protococcus salinus</name>
    <dbReference type="NCBI Taxonomy" id="3046"/>
    <lineage>
        <taxon>Eukaryota</taxon>
        <taxon>Viridiplantae</taxon>
        <taxon>Chlorophyta</taxon>
        <taxon>core chlorophytes</taxon>
        <taxon>Chlorophyceae</taxon>
        <taxon>CS clade</taxon>
        <taxon>Chlamydomonadales</taxon>
        <taxon>Dunaliellaceae</taxon>
        <taxon>Dunaliella</taxon>
    </lineage>
</organism>
<reference evidence="1" key="1">
    <citation type="submission" date="2017-08" db="EMBL/GenBank/DDBJ databases">
        <authorList>
            <person name="Polle J.E."/>
            <person name="Barry K."/>
            <person name="Cushman J."/>
            <person name="Schmutz J."/>
            <person name="Tran D."/>
            <person name="Hathwaick L.T."/>
            <person name="Yim W.C."/>
            <person name="Jenkins J."/>
            <person name="Mckie-Krisberg Z.M."/>
            <person name="Prochnik S."/>
            <person name="Lindquist E."/>
            <person name="Dockter R.B."/>
            <person name="Adam C."/>
            <person name="Molina H."/>
            <person name="Bunkerborg J."/>
            <person name="Jin E."/>
            <person name="Buchheim M."/>
            <person name="Magnuson J."/>
        </authorList>
    </citation>
    <scope>NUCLEOTIDE SEQUENCE</scope>
    <source>
        <strain evidence="1">CCAP 19/18</strain>
    </source>
</reference>
<dbReference type="Proteomes" id="UP000815325">
    <property type="component" value="Unassembled WGS sequence"/>
</dbReference>
<name>A0ABQ7GCG7_DUNSA</name>
<sequence>MECLAVLPAPASPAPCSRLGIDAFADRLTLLRLNRASEVPIHHVCLHLHCPCPVPIQAAQLSNDLLRPISLSAHCTHTLTRANQQCAVEQAGLGP</sequence>
<keyword evidence="2" id="KW-1185">Reference proteome</keyword>
<evidence type="ECO:0000313" key="1">
    <source>
        <dbReference type="EMBL" id="KAF5832258.1"/>
    </source>
</evidence>
<comment type="caution">
    <text evidence="1">The sequence shown here is derived from an EMBL/GenBank/DDBJ whole genome shotgun (WGS) entry which is preliminary data.</text>
</comment>
<protein>
    <recommendedName>
        <fullName evidence="3">Encoded protein</fullName>
    </recommendedName>
</protein>